<gene>
    <name evidence="14" type="primary">uppP</name>
    <name evidence="15" type="ORF">A2755_00285</name>
</gene>
<keyword evidence="5 14" id="KW-1003">Cell membrane</keyword>
<evidence type="ECO:0000256" key="8">
    <source>
        <dbReference type="ARBA" id="ARBA00022989"/>
    </source>
</evidence>
<evidence type="ECO:0000256" key="2">
    <source>
        <dbReference type="ARBA" id="ARBA00010621"/>
    </source>
</evidence>
<proteinExistence type="inferred from homology"/>
<evidence type="ECO:0000256" key="11">
    <source>
        <dbReference type="ARBA" id="ARBA00032707"/>
    </source>
</evidence>
<comment type="catalytic activity">
    <reaction evidence="13 14">
        <text>di-trans,octa-cis-undecaprenyl diphosphate + H2O = di-trans,octa-cis-undecaprenyl phosphate + phosphate + H(+)</text>
        <dbReference type="Rhea" id="RHEA:28094"/>
        <dbReference type="ChEBI" id="CHEBI:15377"/>
        <dbReference type="ChEBI" id="CHEBI:15378"/>
        <dbReference type="ChEBI" id="CHEBI:43474"/>
        <dbReference type="ChEBI" id="CHEBI:58405"/>
        <dbReference type="ChEBI" id="CHEBI:60392"/>
        <dbReference type="EC" id="3.6.1.27"/>
    </reaction>
</comment>
<dbReference type="EC" id="3.6.1.27" evidence="3 14"/>
<evidence type="ECO:0000256" key="4">
    <source>
        <dbReference type="ARBA" id="ARBA00021581"/>
    </source>
</evidence>
<feature type="transmembrane region" description="Helical" evidence="14">
    <location>
        <begin position="210"/>
        <end position="231"/>
    </location>
</feature>
<dbReference type="STRING" id="1802555.A2755_00285"/>
<dbReference type="GO" id="GO:0005886">
    <property type="term" value="C:plasma membrane"/>
    <property type="evidence" value="ECO:0007669"/>
    <property type="project" value="UniProtKB-SubCell"/>
</dbReference>
<dbReference type="AlphaFoldDB" id="A0A1F8DV85"/>
<evidence type="ECO:0000256" key="10">
    <source>
        <dbReference type="ARBA" id="ARBA00023251"/>
    </source>
</evidence>
<dbReference type="GO" id="GO:0046677">
    <property type="term" value="P:response to antibiotic"/>
    <property type="evidence" value="ECO:0007669"/>
    <property type="project" value="UniProtKB-UniRule"/>
</dbReference>
<evidence type="ECO:0000313" key="16">
    <source>
        <dbReference type="Proteomes" id="UP000177029"/>
    </source>
</evidence>
<dbReference type="PANTHER" id="PTHR30622:SF3">
    <property type="entry name" value="UNDECAPRENYL-DIPHOSPHATASE"/>
    <property type="match status" value="1"/>
</dbReference>
<feature type="transmembrane region" description="Helical" evidence="14">
    <location>
        <begin position="143"/>
        <end position="168"/>
    </location>
</feature>
<dbReference type="PANTHER" id="PTHR30622">
    <property type="entry name" value="UNDECAPRENYL-DIPHOSPHATASE"/>
    <property type="match status" value="1"/>
</dbReference>
<reference evidence="15 16" key="1">
    <citation type="journal article" date="2016" name="Nat. Commun.">
        <title>Thousands of microbial genomes shed light on interconnected biogeochemical processes in an aquifer system.</title>
        <authorList>
            <person name="Anantharaman K."/>
            <person name="Brown C.T."/>
            <person name="Hug L.A."/>
            <person name="Sharon I."/>
            <person name="Castelle C.J."/>
            <person name="Probst A.J."/>
            <person name="Thomas B.C."/>
            <person name="Singh A."/>
            <person name="Wilkins M.J."/>
            <person name="Karaoz U."/>
            <person name="Brodie E.L."/>
            <person name="Williams K.H."/>
            <person name="Hubbard S.S."/>
            <person name="Banfield J.F."/>
        </authorList>
    </citation>
    <scope>NUCLEOTIDE SEQUENCE [LARGE SCALE GENOMIC DNA]</scope>
</reference>
<evidence type="ECO:0000313" key="15">
    <source>
        <dbReference type="EMBL" id="OGM92520.1"/>
    </source>
</evidence>
<comment type="function">
    <text evidence="14">Catalyzes the dephosphorylation of undecaprenyl diphosphate (UPP). Confers resistance to bacitracin.</text>
</comment>
<keyword evidence="9 14" id="KW-0472">Membrane</keyword>
<evidence type="ECO:0000256" key="7">
    <source>
        <dbReference type="ARBA" id="ARBA00022801"/>
    </source>
</evidence>
<dbReference type="Pfam" id="PF02673">
    <property type="entry name" value="BacA"/>
    <property type="match status" value="1"/>
</dbReference>
<feature type="transmembrane region" description="Helical" evidence="14">
    <location>
        <begin position="237"/>
        <end position="258"/>
    </location>
</feature>
<comment type="caution">
    <text evidence="15">The sequence shown here is derived from an EMBL/GenBank/DDBJ whole genome shotgun (WGS) entry which is preliminary data.</text>
</comment>
<evidence type="ECO:0000256" key="12">
    <source>
        <dbReference type="ARBA" id="ARBA00032932"/>
    </source>
</evidence>
<keyword evidence="10 14" id="KW-0046">Antibiotic resistance</keyword>
<feature type="transmembrane region" description="Helical" evidence="14">
    <location>
        <begin position="74"/>
        <end position="93"/>
    </location>
</feature>
<organism evidence="15 16">
    <name type="scientific">Candidatus Wolfebacteria bacterium RIFCSPHIGHO2_01_FULL_48_22</name>
    <dbReference type="NCBI Taxonomy" id="1802555"/>
    <lineage>
        <taxon>Bacteria</taxon>
        <taxon>Candidatus Wolfeibacteriota</taxon>
    </lineage>
</organism>
<dbReference type="EMBL" id="MGIP01000001">
    <property type="protein sequence ID" value="OGM92520.1"/>
    <property type="molecule type" value="Genomic_DNA"/>
</dbReference>
<feature type="transmembrane region" description="Helical" evidence="14">
    <location>
        <begin position="41"/>
        <end position="62"/>
    </location>
</feature>
<dbReference type="HAMAP" id="MF_01006">
    <property type="entry name" value="Undec_diphosphatase"/>
    <property type="match status" value="1"/>
</dbReference>
<protein>
    <recommendedName>
        <fullName evidence="4 14">Undecaprenyl-diphosphatase</fullName>
        <ecNumber evidence="3 14">3.6.1.27</ecNumber>
    </recommendedName>
    <alternativeName>
        <fullName evidence="12 14">Bacitracin resistance protein</fullName>
    </alternativeName>
    <alternativeName>
        <fullName evidence="11 14">Undecaprenyl pyrophosphate phosphatase</fullName>
    </alternativeName>
</protein>
<dbReference type="NCBIfam" id="TIGR00753">
    <property type="entry name" value="undec_PP_bacA"/>
    <property type="match status" value="1"/>
</dbReference>
<keyword evidence="8 14" id="KW-1133">Transmembrane helix</keyword>
<dbReference type="GO" id="GO:0050380">
    <property type="term" value="F:undecaprenyl-diphosphatase activity"/>
    <property type="evidence" value="ECO:0007669"/>
    <property type="project" value="UniProtKB-UniRule"/>
</dbReference>
<evidence type="ECO:0000256" key="6">
    <source>
        <dbReference type="ARBA" id="ARBA00022692"/>
    </source>
</evidence>
<evidence type="ECO:0000256" key="3">
    <source>
        <dbReference type="ARBA" id="ARBA00012374"/>
    </source>
</evidence>
<dbReference type="InterPro" id="IPR003824">
    <property type="entry name" value="UppP"/>
</dbReference>
<keyword evidence="7 14" id="KW-0378">Hydrolase</keyword>
<dbReference type="Proteomes" id="UP000177029">
    <property type="component" value="Unassembled WGS sequence"/>
</dbReference>
<dbReference type="GO" id="GO:0071555">
    <property type="term" value="P:cell wall organization"/>
    <property type="evidence" value="ECO:0007669"/>
    <property type="project" value="UniProtKB-KW"/>
</dbReference>
<evidence type="ECO:0000256" key="13">
    <source>
        <dbReference type="ARBA" id="ARBA00047594"/>
    </source>
</evidence>
<name>A0A1F8DV85_9BACT</name>
<evidence type="ECO:0000256" key="14">
    <source>
        <dbReference type="HAMAP-Rule" id="MF_01006"/>
    </source>
</evidence>
<keyword evidence="14" id="KW-0961">Cell wall biogenesis/degradation</keyword>
<dbReference type="GO" id="GO:0009252">
    <property type="term" value="P:peptidoglycan biosynthetic process"/>
    <property type="evidence" value="ECO:0007669"/>
    <property type="project" value="UniProtKB-KW"/>
</dbReference>
<dbReference type="GO" id="GO:0008360">
    <property type="term" value="P:regulation of cell shape"/>
    <property type="evidence" value="ECO:0007669"/>
    <property type="project" value="UniProtKB-KW"/>
</dbReference>
<keyword evidence="14" id="KW-0573">Peptidoglycan synthesis</keyword>
<sequence>MTILHAIALGIVEGVTEFLPVSSTGHLILADKLLGIPNLEFLKSFEIAIQLGAIAAIVLLYWKKITHDWMYIKKIIWAGVPTFILGAAAYPFIKSHLLGNMSVVLVALFVGGVAILAIERWYKNRISNTVDRISPEITYKNAFFIGLFQAIAFIPGISRAAATILGGLLLKLDRKTAAEFSFLLAVPTMGAATGYDLLRSAGTITGDTLPLLAVGFITAAATAYMVVYYFVRYVQRHNFILFGWYRIALSVAFALFLLV</sequence>
<feature type="transmembrane region" description="Helical" evidence="14">
    <location>
        <begin position="99"/>
        <end position="122"/>
    </location>
</feature>
<evidence type="ECO:0000256" key="9">
    <source>
        <dbReference type="ARBA" id="ARBA00023136"/>
    </source>
</evidence>
<comment type="miscellaneous">
    <text evidence="14">Bacitracin is thought to be involved in the inhibition of peptidoglycan synthesis by sequestering undecaprenyl diphosphate, thereby reducing the pool of lipid carrier available.</text>
</comment>
<evidence type="ECO:0000256" key="5">
    <source>
        <dbReference type="ARBA" id="ARBA00022475"/>
    </source>
</evidence>
<evidence type="ECO:0000256" key="1">
    <source>
        <dbReference type="ARBA" id="ARBA00004651"/>
    </source>
</evidence>
<comment type="subcellular location">
    <subcellularLocation>
        <location evidence="1 14">Cell membrane</location>
        <topology evidence="1 14">Multi-pass membrane protein</topology>
    </subcellularLocation>
</comment>
<accession>A0A1F8DV85</accession>
<comment type="similarity">
    <text evidence="2 14">Belongs to the UppP family.</text>
</comment>
<keyword evidence="14" id="KW-0133">Cell shape</keyword>
<keyword evidence="6 14" id="KW-0812">Transmembrane</keyword>